<evidence type="ECO:0000256" key="9">
    <source>
        <dbReference type="SAM" id="Phobius"/>
    </source>
</evidence>
<dbReference type="EMBL" id="AZEU01000074">
    <property type="protein sequence ID" value="KRL49601.1"/>
    <property type="molecule type" value="Genomic_DNA"/>
</dbReference>
<dbReference type="PROSITE" id="PS51104">
    <property type="entry name" value="PTS_EIIC_TYPE_2"/>
    <property type="match status" value="1"/>
</dbReference>
<dbReference type="Pfam" id="PF02378">
    <property type="entry name" value="PTS_EIIC"/>
    <property type="match status" value="1"/>
</dbReference>
<evidence type="ECO:0000313" key="11">
    <source>
        <dbReference type="EMBL" id="KRL49601.1"/>
    </source>
</evidence>
<keyword evidence="5" id="KW-0598">Phosphotransferase system</keyword>
<evidence type="ECO:0000256" key="8">
    <source>
        <dbReference type="ARBA" id="ARBA00023136"/>
    </source>
</evidence>
<feature type="transmembrane region" description="Helical" evidence="9">
    <location>
        <begin position="164"/>
        <end position="184"/>
    </location>
</feature>
<proteinExistence type="predicted"/>
<keyword evidence="8 9" id="KW-0472">Membrane</keyword>
<feature type="transmembrane region" description="Helical" evidence="9">
    <location>
        <begin position="129"/>
        <end position="152"/>
    </location>
</feature>
<dbReference type="OrthoDB" id="9782569at2"/>
<keyword evidence="3" id="KW-1003">Cell membrane</keyword>
<dbReference type="NCBIfam" id="TIGR01427">
    <property type="entry name" value="PTS_IIC_fructo"/>
    <property type="match status" value="1"/>
</dbReference>
<protein>
    <submittedName>
        <fullName evidence="11">Fructose family permease EIIC subunit 2</fullName>
    </submittedName>
</protein>
<feature type="domain" description="PTS EIIC type-2" evidence="10">
    <location>
        <begin position="11"/>
        <end position="302"/>
    </location>
</feature>
<feature type="transmembrane region" description="Helical" evidence="9">
    <location>
        <begin position="95"/>
        <end position="117"/>
    </location>
</feature>
<feature type="transmembrane region" description="Helical" evidence="9">
    <location>
        <begin position="51"/>
        <end position="75"/>
    </location>
</feature>
<dbReference type="Proteomes" id="UP000051790">
    <property type="component" value="Unassembled WGS sequence"/>
</dbReference>
<dbReference type="InterPro" id="IPR003352">
    <property type="entry name" value="PTS_EIIC"/>
</dbReference>
<reference evidence="11 12" key="1">
    <citation type="journal article" date="2015" name="Genome Announc.">
        <title>Expanding the biotechnology potential of lactobacilli through comparative genomics of 213 strains and associated genera.</title>
        <authorList>
            <person name="Sun Z."/>
            <person name="Harris H.M."/>
            <person name="McCann A."/>
            <person name="Guo C."/>
            <person name="Argimon S."/>
            <person name="Zhang W."/>
            <person name="Yang X."/>
            <person name="Jeffery I.B."/>
            <person name="Cooney J.C."/>
            <person name="Kagawa T.F."/>
            <person name="Liu W."/>
            <person name="Song Y."/>
            <person name="Salvetti E."/>
            <person name="Wrobel A."/>
            <person name="Rasinkangas P."/>
            <person name="Parkhill J."/>
            <person name="Rea M.C."/>
            <person name="O'Sullivan O."/>
            <person name="Ritari J."/>
            <person name="Douillard F.P."/>
            <person name="Paul Ross R."/>
            <person name="Yang R."/>
            <person name="Briner A.E."/>
            <person name="Felis G.E."/>
            <person name="de Vos W.M."/>
            <person name="Barrangou R."/>
            <person name="Klaenhammer T.R."/>
            <person name="Caufield P.W."/>
            <person name="Cui Y."/>
            <person name="Zhang H."/>
            <person name="O'Toole P.W."/>
        </authorList>
    </citation>
    <scope>NUCLEOTIDE SEQUENCE [LARGE SCALE GENOMIC DNA]</scope>
    <source>
        <strain evidence="11 12">DSM 13343</strain>
    </source>
</reference>
<gene>
    <name evidence="11" type="ORF">FD01_GL000037</name>
</gene>
<keyword evidence="12" id="KW-1185">Reference proteome</keyword>
<dbReference type="AlphaFoldDB" id="A0A0R1QZG2"/>
<feature type="transmembrane region" description="Helical" evidence="9">
    <location>
        <begin position="20"/>
        <end position="39"/>
    </location>
</feature>
<accession>A0A0R1QZG2</accession>
<dbReference type="GO" id="GO:0008982">
    <property type="term" value="F:protein-N(PI)-phosphohistidine-sugar phosphotransferase activity"/>
    <property type="evidence" value="ECO:0007669"/>
    <property type="project" value="InterPro"/>
</dbReference>
<organism evidence="11 12">
    <name type="scientific">Lacticaseibacillus manihotivorans DSM 13343 = JCM 12514</name>
    <dbReference type="NCBI Taxonomy" id="1423769"/>
    <lineage>
        <taxon>Bacteria</taxon>
        <taxon>Bacillati</taxon>
        <taxon>Bacillota</taxon>
        <taxon>Bacilli</taxon>
        <taxon>Lactobacillales</taxon>
        <taxon>Lactobacillaceae</taxon>
        <taxon>Lacticaseibacillus</taxon>
    </lineage>
</organism>
<feature type="transmembrane region" description="Helical" evidence="9">
    <location>
        <begin position="220"/>
        <end position="244"/>
    </location>
</feature>
<dbReference type="PANTHER" id="PTHR30505">
    <property type="entry name" value="FRUCTOSE-LIKE PERMEASE"/>
    <property type="match status" value="1"/>
</dbReference>
<comment type="caution">
    <text evidence="11">The sequence shown here is derived from an EMBL/GenBank/DDBJ whole genome shotgun (WGS) entry which is preliminary data.</text>
</comment>
<evidence type="ECO:0000256" key="1">
    <source>
        <dbReference type="ARBA" id="ARBA00004429"/>
    </source>
</evidence>
<dbReference type="InterPro" id="IPR050864">
    <property type="entry name" value="Bacterial_PTS_Sugar_Transport"/>
</dbReference>
<evidence type="ECO:0000256" key="2">
    <source>
        <dbReference type="ARBA" id="ARBA00022448"/>
    </source>
</evidence>
<keyword evidence="4" id="KW-0762">Sugar transport</keyword>
<dbReference type="RefSeq" id="WP_152164607.1">
    <property type="nucleotide sequence ID" value="NZ_AZEU01000074.1"/>
</dbReference>
<keyword evidence="2" id="KW-0813">Transport</keyword>
<dbReference type="GO" id="GO:0090563">
    <property type="term" value="F:protein-phosphocysteine-sugar phosphotransferase activity"/>
    <property type="evidence" value="ECO:0007669"/>
    <property type="project" value="TreeGrafter"/>
</dbReference>
<sequence length="302" mass="30757">MSGLKDLLKDTRTHLMTGVSYMIPFVVAGGILLALSVLLSGKSAVPSTGMLGDLSQIGTTGLGLMVPILSGYIAYSMVDRPGLAPGVIGGLLSANIGAGFIGGILSGLLAGIVVFYLKKIKVTKNLQSIMPILVIPLLSTLVVGGIMVWGIGKPIAGLMSVLTKWLSGLGTGNTIVLGLILGAMIGSDMGGPVNKVAFSFGSALVGTIDKATGLPSHTAMLIMAGIGVAICVPPLAMGLATLIAPKKFTPEEKDSGKAALVMGMVGITEGGDSICSIRPLRTIPLRVDTLNNKSVISRGCFE</sequence>
<dbReference type="PANTHER" id="PTHR30505:SF0">
    <property type="entry name" value="FRUCTOSE-LIKE PTS SYSTEM EIIBC COMPONENT-RELATED"/>
    <property type="match status" value="1"/>
</dbReference>
<keyword evidence="7 9" id="KW-1133">Transmembrane helix</keyword>
<dbReference type="GO" id="GO:0005351">
    <property type="term" value="F:carbohydrate:proton symporter activity"/>
    <property type="evidence" value="ECO:0007669"/>
    <property type="project" value="InterPro"/>
</dbReference>
<dbReference type="GO" id="GO:0009401">
    <property type="term" value="P:phosphoenolpyruvate-dependent sugar phosphotransferase system"/>
    <property type="evidence" value="ECO:0007669"/>
    <property type="project" value="UniProtKB-KW"/>
</dbReference>
<evidence type="ECO:0000259" key="10">
    <source>
        <dbReference type="PROSITE" id="PS51104"/>
    </source>
</evidence>
<evidence type="ECO:0000256" key="7">
    <source>
        <dbReference type="ARBA" id="ARBA00022989"/>
    </source>
</evidence>
<keyword evidence="6 9" id="KW-0812">Transmembrane</keyword>
<evidence type="ECO:0000256" key="6">
    <source>
        <dbReference type="ARBA" id="ARBA00022692"/>
    </source>
</evidence>
<dbReference type="GO" id="GO:0005886">
    <property type="term" value="C:plasma membrane"/>
    <property type="evidence" value="ECO:0007669"/>
    <property type="project" value="UniProtKB-SubCell"/>
</dbReference>
<dbReference type="InterPro" id="IPR006327">
    <property type="entry name" value="PTS_IIC_fruc"/>
</dbReference>
<comment type="subcellular location">
    <subcellularLocation>
        <location evidence="1">Cell inner membrane</location>
        <topology evidence="1">Multi-pass membrane protein</topology>
    </subcellularLocation>
</comment>
<evidence type="ECO:0000256" key="4">
    <source>
        <dbReference type="ARBA" id="ARBA00022597"/>
    </source>
</evidence>
<dbReference type="InterPro" id="IPR013014">
    <property type="entry name" value="PTS_EIIC_2"/>
</dbReference>
<name>A0A0R1QZG2_9LACO</name>
<evidence type="ECO:0000256" key="5">
    <source>
        <dbReference type="ARBA" id="ARBA00022683"/>
    </source>
</evidence>
<evidence type="ECO:0000313" key="12">
    <source>
        <dbReference type="Proteomes" id="UP000051790"/>
    </source>
</evidence>
<evidence type="ECO:0000256" key="3">
    <source>
        <dbReference type="ARBA" id="ARBA00022475"/>
    </source>
</evidence>
<dbReference type="PATRIC" id="fig|1423769.4.peg.42"/>